<accession>A0A7I9VE33</accession>
<dbReference type="Pfam" id="PF24481">
    <property type="entry name" value="CT398_CC"/>
    <property type="match status" value="1"/>
</dbReference>
<comment type="caution">
    <text evidence="4">The sequence shown here is derived from an EMBL/GenBank/DDBJ whole genome shotgun (WGS) entry which is preliminary data.</text>
</comment>
<dbReference type="Gene3D" id="1.10.287.1490">
    <property type="match status" value="1"/>
</dbReference>
<proteinExistence type="predicted"/>
<evidence type="ECO:0000259" key="3">
    <source>
        <dbReference type="Pfam" id="PF24481"/>
    </source>
</evidence>
<protein>
    <recommendedName>
        <fullName evidence="6">C4-type zinc ribbon domain-containing protein</fullName>
    </recommendedName>
</protein>
<evidence type="ECO:0008006" key="6">
    <source>
        <dbReference type="Google" id="ProtNLM"/>
    </source>
</evidence>
<feature type="domain" description="C4-type zinc ribbon" evidence="2">
    <location>
        <begin position="203"/>
        <end position="237"/>
    </location>
</feature>
<keyword evidence="1" id="KW-0175">Coiled coil</keyword>
<dbReference type="OrthoDB" id="9784388at2"/>
<dbReference type="PANTHER" id="PTHR39082">
    <property type="entry name" value="PHOSPHOLIPASE C-BETA-2-RELATED"/>
    <property type="match status" value="1"/>
</dbReference>
<dbReference type="Proteomes" id="UP000444960">
    <property type="component" value="Unassembled WGS sequence"/>
</dbReference>
<dbReference type="InterPro" id="IPR052376">
    <property type="entry name" value="Oxidative_Scav/Glycosyltrans"/>
</dbReference>
<dbReference type="InterPro" id="IPR003743">
    <property type="entry name" value="Zf-RING_7"/>
</dbReference>
<name>A0A7I9VE33_9ACTN</name>
<dbReference type="AlphaFoldDB" id="A0A7I9VE33"/>
<keyword evidence="5" id="KW-1185">Reference proteome</keyword>
<feature type="domain" description="CT398-like coiled coil hairpin" evidence="3">
    <location>
        <begin position="14"/>
        <end position="192"/>
    </location>
</feature>
<dbReference type="RefSeq" id="WP_161896934.1">
    <property type="nucleotide sequence ID" value="NZ_BJOV01000005.1"/>
</dbReference>
<dbReference type="Pfam" id="PF02591">
    <property type="entry name" value="Zn_ribbon_9"/>
    <property type="match status" value="1"/>
</dbReference>
<dbReference type="InterPro" id="IPR056003">
    <property type="entry name" value="CT398_CC_hairpin"/>
</dbReference>
<sequence>MKASAAQQRLLLDLADLDADIAKAQHARKNLPEDARLADLAASLETARDDVARSRVAVDDLREVYEKLDRELTGMAEHAARDQAAIDSGSVGHKALAELQHEMESLVRRRDDLEGEMLELMEQQEATDTEADRAEATLLTLTEKELDLVAARDRSAAAAEQKVADMTERRGSLAATIDDALVAVYDGLRKRGQVGAGLVQARRCGACRMELDPRTLSRIAAADEDDVLRCEECGAIMVRTSHSGLPGQGRPRE</sequence>
<evidence type="ECO:0000313" key="5">
    <source>
        <dbReference type="Proteomes" id="UP000444960"/>
    </source>
</evidence>
<evidence type="ECO:0000259" key="2">
    <source>
        <dbReference type="Pfam" id="PF02591"/>
    </source>
</evidence>
<dbReference type="PANTHER" id="PTHR39082:SF1">
    <property type="entry name" value="SCAVENGER RECEPTOR CLASS A MEMBER 3"/>
    <property type="match status" value="1"/>
</dbReference>
<dbReference type="EMBL" id="BJOV01000005">
    <property type="protein sequence ID" value="GEE03421.1"/>
    <property type="molecule type" value="Genomic_DNA"/>
</dbReference>
<reference evidence="5" key="1">
    <citation type="submission" date="2019-06" db="EMBL/GenBank/DDBJ databases">
        <title>Gordonia isolated from sludge of a wastewater treatment plant.</title>
        <authorList>
            <person name="Tamura T."/>
            <person name="Aoyama K."/>
            <person name="Kang Y."/>
            <person name="Saito S."/>
            <person name="Akiyama N."/>
            <person name="Yazawa K."/>
            <person name="Gonoi T."/>
            <person name="Mikami Y."/>
        </authorList>
    </citation>
    <scope>NUCLEOTIDE SEQUENCE [LARGE SCALE GENOMIC DNA]</scope>
    <source>
        <strain evidence="5">NBRC 107696</strain>
    </source>
</reference>
<feature type="coiled-coil region" evidence="1">
    <location>
        <begin position="51"/>
        <end position="130"/>
    </location>
</feature>
<evidence type="ECO:0000256" key="1">
    <source>
        <dbReference type="SAM" id="Coils"/>
    </source>
</evidence>
<gene>
    <name evidence="4" type="ORF">nbrc107696_38670</name>
</gene>
<evidence type="ECO:0000313" key="4">
    <source>
        <dbReference type="EMBL" id="GEE03421.1"/>
    </source>
</evidence>
<organism evidence="4 5">
    <name type="scientific">Gordonia spumicola</name>
    <dbReference type="NCBI Taxonomy" id="589161"/>
    <lineage>
        <taxon>Bacteria</taxon>
        <taxon>Bacillati</taxon>
        <taxon>Actinomycetota</taxon>
        <taxon>Actinomycetes</taxon>
        <taxon>Mycobacteriales</taxon>
        <taxon>Gordoniaceae</taxon>
        <taxon>Gordonia</taxon>
    </lineage>
</organism>